<accession>A0A1W6P0M5</accession>
<proteinExistence type="predicted"/>
<evidence type="ECO:0000313" key="3">
    <source>
        <dbReference type="Proteomes" id="UP000242447"/>
    </source>
</evidence>
<evidence type="ECO:0000313" key="2">
    <source>
        <dbReference type="EMBL" id="ARO14963.1"/>
    </source>
</evidence>
<dbReference type="KEGG" id="kro:BVG79_01619"/>
<dbReference type="PANTHER" id="PTHR33608:SF6">
    <property type="entry name" value="BLL2464 PROTEIN"/>
    <property type="match status" value="1"/>
</dbReference>
<dbReference type="STRING" id="92947.BVG79_01619"/>
<gene>
    <name evidence="2" type="ORF">BVG79_01619</name>
</gene>
<protein>
    <recommendedName>
        <fullName evidence="1">DUF58 domain-containing protein</fullName>
    </recommendedName>
</protein>
<keyword evidence="3" id="KW-1185">Reference proteome</keyword>
<reference evidence="2 3" key="1">
    <citation type="submission" date="2017-02" db="EMBL/GenBank/DDBJ databases">
        <title>Ketogulonicigenium robustum SPU B003 Genome sequencing and assembly.</title>
        <authorList>
            <person name="Li Y."/>
            <person name="Liu L."/>
            <person name="Wang C."/>
            <person name="Zhang M."/>
            <person name="Zhang T."/>
            <person name="Zhang Y."/>
        </authorList>
    </citation>
    <scope>NUCLEOTIDE SEQUENCE [LARGE SCALE GENOMIC DNA]</scope>
    <source>
        <strain evidence="2 3">SPU_B003</strain>
    </source>
</reference>
<dbReference type="Pfam" id="PF01882">
    <property type="entry name" value="DUF58"/>
    <property type="match status" value="1"/>
</dbReference>
<dbReference type="InterPro" id="IPR002881">
    <property type="entry name" value="DUF58"/>
</dbReference>
<sequence length="292" mass="31625">MTARTVPTAPLRSEAEALAASLPALMAAADALAATITPGVHGRRRAGMGDTFWEYRAAEAWDDAARIDWRRSGRGDTAFVQDREWQLAQSVSLWVDDSAAMRYTSGAQSKADVARKLALALAILLERGGERVGYLRPDLPPRRGRAQLERLASALLHDGTGDYGTAPTAQPPQRGQSVLFSDFFGDLAPLESYLAQASASGGTGLLVQVLDPAEEAFPFQGRTLFQSMVGALRHESLKADSLRAQYQTRLAARKDALFTIASRAGWRFHTIHTDTPPTTTLMWLFGALEGAL</sequence>
<feature type="domain" description="DUF58" evidence="1">
    <location>
        <begin position="55"/>
        <end position="253"/>
    </location>
</feature>
<organism evidence="2 3">
    <name type="scientific">Ketogulonicigenium robustum</name>
    <dbReference type="NCBI Taxonomy" id="92947"/>
    <lineage>
        <taxon>Bacteria</taxon>
        <taxon>Pseudomonadati</taxon>
        <taxon>Pseudomonadota</taxon>
        <taxon>Alphaproteobacteria</taxon>
        <taxon>Rhodobacterales</taxon>
        <taxon>Roseobacteraceae</taxon>
        <taxon>Ketogulonicigenium</taxon>
    </lineage>
</organism>
<dbReference type="Proteomes" id="UP000242447">
    <property type="component" value="Chromosome"/>
</dbReference>
<evidence type="ECO:0000259" key="1">
    <source>
        <dbReference type="Pfam" id="PF01882"/>
    </source>
</evidence>
<dbReference type="AlphaFoldDB" id="A0A1W6P0M5"/>
<dbReference type="RefSeq" id="WP_236951337.1">
    <property type="nucleotide sequence ID" value="NZ_CP019937.1"/>
</dbReference>
<name>A0A1W6P0M5_9RHOB</name>
<dbReference type="EMBL" id="CP019937">
    <property type="protein sequence ID" value="ARO14963.1"/>
    <property type="molecule type" value="Genomic_DNA"/>
</dbReference>
<dbReference type="PANTHER" id="PTHR33608">
    <property type="entry name" value="BLL2464 PROTEIN"/>
    <property type="match status" value="1"/>
</dbReference>